<evidence type="ECO:0000256" key="1">
    <source>
        <dbReference type="ARBA" id="ARBA00023015"/>
    </source>
</evidence>
<accession>A0A0H2MK62</accession>
<evidence type="ECO:0000313" key="6">
    <source>
        <dbReference type="Proteomes" id="UP000035444"/>
    </source>
</evidence>
<dbReference type="GO" id="GO:0003677">
    <property type="term" value="F:DNA binding"/>
    <property type="evidence" value="ECO:0007669"/>
    <property type="project" value="UniProtKB-KW"/>
</dbReference>
<dbReference type="InterPro" id="IPR036388">
    <property type="entry name" value="WH-like_DNA-bd_sf"/>
</dbReference>
<evidence type="ECO:0000259" key="4">
    <source>
        <dbReference type="PROSITE" id="PS50949"/>
    </source>
</evidence>
<evidence type="ECO:0000256" key="3">
    <source>
        <dbReference type="ARBA" id="ARBA00023163"/>
    </source>
</evidence>
<dbReference type="Pfam" id="PF00392">
    <property type="entry name" value="GntR"/>
    <property type="match status" value="1"/>
</dbReference>
<feature type="domain" description="HTH gntR-type" evidence="4">
    <location>
        <begin position="21"/>
        <end position="89"/>
    </location>
</feature>
<dbReference type="PANTHER" id="PTHR44846">
    <property type="entry name" value="MANNOSYL-D-GLYCERATE TRANSPORT/METABOLISM SYSTEM REPRESSOR MNGR-RELATED"/>
    <property type="match status" value="1"/>
</dbReference>
<dbReference type="FunFam" id="1.10.10.10:FF:000079">
    <property type="entry name" value="GntR family transcriptional regulator"/>
    <property type="match status" value="1"/>
</dbReference>
<keyword evidence="1" id="KW-0805">Transcription regulation</keyword>
<dbReference type="Gene3D" id="1.10.10.10">
    <property type="entry name" value="Winged helix-like DNA-binding domain superfamily/Winged helix DNA-binding domain"/>
    <property type="match status" value="1"/>
</dbReference>
<organism evidence="5 6">
    <name type="scientific">Kiloniella spongiae</name>
    <dbReference type="NCBI Taxonomy" id="1489064"/>
    <lineage>
        <taxon>Bacteria</taxon>
        <taxon>Pseudomonadati</taxon>
        <taxon>Pseudomonadota</taxon>
        <taxon>Alphaproteobacteria</taxon>
        <taxon>Rhodospirillales</taxon>
        <taxon>Kiloniellaceae</taxon>
        <taxon>Kiloniella</taxon>
    </lineage>
</organism>
<dbReference type="PANTHER" id="PTHR44846:SF1">
    <property type="entry name" value="MANNOSYL-D-GLYCERATE TRANSPORT_METABOLISM SYSTEM REPRESSOR MNGR-RELATED"/>
    <property type="match status" value="1"/>
</dbReference>
<dbReference type="GO" id="GO:0045892">
    <property type="term" value="P:negative regulation of DNA-templated transcription"/>
    <property type="evidence" value="ECO:0007669"/>
    <property type="project" value="TreeGrafter"/>
</dbReference>
<dbReference type="InterPro" id="IPR036390">
    <property type="entry name" value="WH_DNA-bd_sf"/>
</dbReference>
<dbReference type="GO" id="GO:0003700">
    <property type="term" value="F:DNA-binding transcription factor activity"/>
    <property type="evidence" value="ECO:0007669"/>
    <property type="project" value="InterPro"/>
</dbReference>
<dbReference type="Gene3D" id="3.40.1410.10">
    <property type="entry name" value="Chorismate lyase-like"/>
    <property type="match status" value="1"/>
</dbReference>
<keyword evidence="3" id="KW-0804">Transcription</keyword>
<dbReference type="EMBL" id="LAQL01000005">
    <property type="protein sequence ID" value="KLN61142.1"/>
    <property type="molecule type" value="Genomic_DNA"/>
</dbReference>
<dbReference type="PATRIC" id="fig|1489064.4.peg.2909"/>
<reference evidence="5 6" key="1">
    <citation type="submission" date="2015-03" db="EMBL/GenBank/DDBJ databases">
        <title>Genome Sequence of Kiloniella spongiae MEBiC09566, isolated from a marine sponge.</title>
        <authorList>
            <person name="Shao Z."/>
            <person name="Wang L."/>
            <person name="Li X."/>
        </authorList>
    </citation>
    <scope>NUCLEOTIDE SEQUENCE [LARGE SCALE GENOMIC DNA]</scope>
    <source>
        <strain evidence="5 6">MEBiC09566</strain>
    </source>
</reference>
<gene>
    <name evidence="5" type="ORF">WH96_08225</name>
</gene>
<sequence length="253" mass="28056">MKVSTFRALKVKSRLDGSNPTPLYKQLQTLIRQAIESGAFKVEDALPSERDIASELEVSRVTVRKAVQGLVRDGLLVQRHGAGTFVASRMEQPLSKLTSFTEDITARGMQPSVVWVERATGLATPEEAMALNLSPGVGVSRLHRIRCADGKALAIELATVPQEFLPDPLVVEDSLYSVLDKSGLRPLRALQRLRAELLQPTQADLLGVPVGGPTLYIERRSFLPDMRPIEFTRSHYRGDSYDFIAELYLDSRD</sequence>
<dbReference type="AlphaFoldDB" id="A0A0H2MK62"/>
<protein>
    <submittedName>
        <fullName evidence="5">GntR family transcriptional regulator</fullName>
    </submittedName>
</protein>
<evidence type="ECO:0000256" key="2">
    <source>
        <dbReference type="ARBA" id="ARBA00023125"/>
    </source>
</evidence>
<dbReference type="InterPro" id="IPR011663">
    <property type="entry name" value="UTRA"/>
</dbReference>
<dbReference type="RefSeq" id="WP_047763691.1">
    <property type="nucleotide sequence ID" value="NZ_LAQL01000005.1"/>
</dbReference>
<keyword evidence="2" id="KW-0238">DNA-binding</keyword>
<dbReference type="SMART" id="SM00866">
    <property type="entry name" value="UTRA"/>
    <property type="match status" value="1"/>
</dbReference>
<comment type="caution">
    <text evidence="5">The sequence shown here is derived from an EMBL/GenBank/DDBJ whole genome shotgun (WGS) entry which is preliminary data.</text>
</comment>
<dbReference type="SMART" id="SM00345">
    <property type="entry name" value="HTH_GNTR"/>
    <property type="match status" value="1"/>
</dbReference>
<dbReference type="Pfam" id="PF07702">
    <property type="entry name" value="UTRA"/>
    <property type="match status" value="1"/>
</dbReference>
<dbReference type="SUPFAM" id="SSF64288">
    <property type="entry name" value="Chorismate lyase-like"/>
    <property type="match status" value="1"/>
</dbReference>
<keyword evidence="6" id="KW-1185">Reference proteome</keyword>
<dbReference type="SUPFAM" id="SSF46785">
    <property type="entry name" value="Winged helix' DNA-binding domain"/>
    <property type="match status" value="1"/>
</dbReference>
<evidence type="ECO:0000313" key="5">
    <source>
        <dbReference type="EMBL" id="KLN61142.1"/>
    </source>
</evidence>
<dbReference type="Proteomes" id="UP000035444">
    <property type="component" value="Unassembled WGS sequence"/>
</dbReference>
<dbReference type="OrthoDB" id="7173258at2"/>
<dbReference type="InterPro" id="IPR028978">
    <property type="entry name" value="Chorismate_lyase_/UTRA_dom_sf"/>
</dbReference>
<dbReference type="CDD" id="cd07377">
    <property type="entry name" value="WHTH_GntR"/>
    <property type="match status" value="1"/>
</dbReference>
<dbReference type="PRINTS" id="PR00035">
    <property type="entry name" value="HTHGNTR"/>
</dbReference>
<dbReference type="PROSITE" id="PS50949">
    <property type="entry name" value="HTH_GNTR"/>
    <property type="match status" value="1"/>
</dbReference>
<proteinExistence type="predicted"/>
<name>A0A0H2MK62_9PROT</name>
<dbReference type="STRING" id="1489064.WH96_08225"/>
<dbReference type="InterPro" id="IPR050679">
    <property type="entry name" value="Bact_HTH_transcr_reg"/>
</dbReference>
<dbReference type="InterPro" id="IPR000524">
    <property type="entry name" value="Tscrpt_reg_HTH_GntR"/>
</dbReference>